<dbReference type="InterPro" id="IPR050111">
    <property type="entry name" value="C-type_lectin/snaclec_domain"/>
</dbReference>
<evidence type="ECO:0000313" key="5">
    <source>
        <dbReference type="RefSeq" id="XP_017777572.1"/>
    </source>
</evidence>
<gene>
    <name evidence="5" type="primary">LOC108563413</name>
</gene>
<dbReference type="GeneID" id="108563413"/>
<evidence type="ECO:0000256" key="1">
    <source>
        <dbReference type="ARBA" id="ARBA00023157"/>
    </source>
</evidence>
<feature type="domain" description="C-type lectin" evidence="3">
    <location>
        <begin position="43"/>
        <end position="164"/>
    </location>
</feature>
<dbReference type="PANTHER" id="PTHR22803">
    <property type="entry name" value="MANNOSE, PHOSPHOLIPASE, LECTIN RECEPTOR RELATED"/>
    <property type="match status" value="1"/>
</dbReference>
<keyword evidence="1" id="KW-1015">Disulfide bond</keyword>
<dbReference type="Gene3D" id="3.10.100.10">
    <property type="entry name" value="Mannose-Binding Protein A, subunit A"/>
    <property type="match status" value="1"/>
</dbReference>
<reference evidence="5" key="1">
    <citation type="submission" date="2025-08" db="UniProtKB">
        <authorList>
            <consortium name="RefSeq"/>
        </authorList>
    </citation>
    <scope>IDENTIFICATION</scope>
    <source>
        <tissue evidence="5">Whole Larva</tissue>
    </source>
</reference>
<feature type="chain" id="PRO_5047275876" evidence="2">
    <location>
        <begin position="27"/>
        <end position="182"/>
    </location>
</feature>
<accession>A0ABM1MSM2</accession>
<dbReference type="PROSITE" id="PS50041">
    <property type="entry name" value="C_TYPE_LECTIN_2"/>
    <property type="match status" value="1"/>
</dbReference>
<dbReference type="InterPro" id="IPR001304">
    <property type="entry name" value="C-type_lectin-like"/>
</dbReference>
<dbReference type="InterPro" id="IPR018378">
    <property type="entry name" value="C-type_lectin_CS"/>
</dbReference>
<dbReference type="SUPFAM" id="SSF56436">
    <property type="entry name" value="C-type lectin-like"/>
    <property type="match status" value="1"/>
</dbReference>
<dbReference type="Pfam" id="PF00059">
    <property type="entry name" value="Lectin_C"/>
    <property type="match status" value="1"/>
</dbReference>
<dbReference type="InterPro" id="IPR016186">
    <property type="entry name" value="C-type_lectin-like/link_sf"/>
</dbReference>
<sequence>MGLSKISLFYPFIWCLILLICKESNANCEMSIDNIRLPNVLNYGNKTYFIDLNKKLNWINANLACKQYNMELLTIDTDEEFDFIDIHISKMENNIQIWTSGTDLGAEGAYKWMSNGRKICSNRWHKNQPDNAGSAEHCIQFLKHESAILLNDNKCDITIGYICQSIAKTYCEKQNYLQIIWS</sequence>
<dbReference type="SMART" id="SM00034">
    <property type="entry name" value="CLECT"/>
    <property type="match status" value="1"/>
</dbReference>
<evidence type="ECO:0000313" key="4">
    <source>
        <dbReference type="Proteomes" id="UP000695000"/>
    </source>
</evidence>
<dbReference type="InterPro" id="IPR016187">
    <property type="entry name" value="CTDL_fold"/>
</dbReference>
<dbReference type="CDD" id="cd00037">
    <property type="entry name" value="CLECT"/>
    <property type="match status" value="1"/>
</dbReference>
<dbReference type="RefSeq" id="XP_017777572.1">
    <property type="nucleotide sequence ID" value="XM_017922083.1"/>
</dbReference>
<proteinExistence type="predicted"/>
<dbReference type="PROSITE" id="PS00615">
    <property type="entry name" value="C_TYPE_LECTIN_1"/>
    <property type="match status" value="1"/>
</dbReference>
<dbReference type="Proteomes" id="UP000695000">
    <property type="component" value="Unplaced"/>
</dbReference>
<protein>
    <submittedName>
        <fullName evidence="5">C-type lectin 37Da-like</fullName>
    </submittedName>
</protein>
<evidence type="ECO:0000256" key="2">
    <source>
        <dbReference type="SAM" id="SignalP"/>
    </source>
</evidence>
<feature type="signal peptide" evidence="2">
    <location>
        <begin position="1"/>
        <end position="26"/>
    </location>
</feature>
<organism evidence="4 5">
    <name type="scientific">Nicrophorus vespilloides</name>
    <name type="common">Boreal carrion beetle</name>
    <dbReference type="NCBI Taxonomy" id="110193"/>
    <lineage>
        <taxon>Eukaryota</taxon>
        <taxon>Metazoa</taxon>
        <taxon>Ecdysozoa</taxon>
        <taxon>Arthropoda</taxon>
        <taxon>Hexapoda</taxon>
        <taxon>Insecta</taxon>
        <taxon>Pterygota</taxon>
        <taxon>Neoptera</taxon>
        <taxon>Endopterygota</taxon>
        <taxon>Coleoptera</taxon>
        <taxon>Polyphaga</taxon>
        <taxon>Staphyliniformia</taxon>
        <taxon>Silphidae</taxon>
        <taxon>Nicrophorinae</taxon>
        <taxon>Nicrophorus</taxon>
    </lineage>
</organism>
<name>A0ABM1MSM2_NICVS</name>
<keyword evidence="4" id="KW-1185">Reference proteome</keyword>
<evidence type="ECO:0000259" key="3">
    <source>
        <dbReference type="PROSITE" id="PS50041"/>
    </source>
</evidence>
<keyword evidence="2" id="KW-0732">Signal</keyword>